<evidence type="ECO:0000313" key="2">
    <source>
        <dbReference type="EMBL" id="CAF3510790.1"/>
    </source>
</evidence>
<sequence length="298" mass="34442">MKHKYHFKLDIYSPSSLTLTLSLLFGGLSSRDQSYTDRYIHSVFLSFLLIYEGQMKPTKGNDDEPDVIDLTAFYGYYGSFNYPLRPPSPFADDPLRPHISVKDNETDAIMTWSIPARQQSLTYKINNTEKPILSSSSDSQSSHIDSKWRLSLNKLLKRTKSIDRKKVVSLPPMDYSYPYDFGIGDNTRTDILTSPSNSSKRVHWFDENEDVLDSCQRFIGCLTVLIQNIINDNIDENNYLENCQVSLERLQPLINYQEIKQVFNDMIELATIRDKNQLVRQQIYIESLLPRAILTPFA</sequence>
<dbReference type="EMBL" id="CAJOAZ010000057">
    <property type="protein sequence ID" value="CAF3510790.1"/>
    <property type="molecule type" value="Genomic_DNA"/>
</dbReference>
<dbReference type="EMBL" id="CAJNOG010000071">
    <property type="protein sequence ID" value="CAF0889189.1"/>
    <property type="molecule type" value="Genomic_DNA"/>
</dbReference>
<reference evidence="1" key="1">
    <citation type="submission" date="2021-02" db="EMBL/GenBank/DDBJ databases">
        <authorList>
            <person name="Nowell W R."/>
        </authorList>
    </citation>
    <scope>NUCLEOTIDE SEQUENCE</scope>
</reference>
<dbReference type="Proteomes" id="UP000663845">
    <property type="component" value="Unassembled WGS sequence"/>
</dbReference>
<organism evidence="1 3">
    <name type="scientific">Adineta steineri</name>
    <dbReference type="NCBI Taxonomy" id="433720"/>
    <lineage>
        <taxon>Eukaryota</taxon>
        <taxon>Metazoa</taxon>
        <taxon>Spiralia</taxon>
        <taxon>Gnathifera</taxon>
        <taxon>Rotifera</taxon>
        <taxon>Eurotatoria</taxon>
        <taxon>Bdelloidea</taxon>
        <taxon>Adinetida</taxon>
        <taxon>Adinetidae</taxon>
        <taxon>Adineta</taxon>
    </lineage>
</organism>
<comment type="caution">
    <text evidence="1">The sequence shown here is derived from an EMBL/GenBank/DDBJ whole genome shotgun (WGS) entry which is preliminary data.</text>
</comment>
<name>A0A813YUM5_9BILA</name>
<proteinExistence type="predicted"/>
<dbReference type="Proteomes" id="UP000663844">
    <property type="component" value="Unassembled WGS sequence"/>
</dbReference>
<protein>
    <submittedName>
        <fullName evidence="1">Uncharacterized protein</fullName>
    </submittedName>
</protein>
<accession>A0A813YUM5</accession>
<gene>
    <name evidence="1" type="ORF">JYZ213_LOCUS9924</name>
    <name evidence="2" type="ORF">OXD698_LOCUS1864</name>
</gene>
<evidence type="ECO:0000313" key="1">
    <source>
        <dbReference type="EMBL" id="CAF0889189.1"/>
    </source>
</evidence>
<evidence type="ECO:0000313" key="3">
    <source>
        <dbReference type="Proteomes" id="UP000663845"/>
    </source>
</evidence>
<dbReference type="AlphaFoldDB" id="A0A813YUM5"/>